<dbReference type="Ensembl" id="ENSBJAT00000005797.1">
    <property type="protein sequence ID" value="ENSBJAP00000005632.1"/>
    <property type="gene ID" value="ENSBJAG00000004048.1"/>
</dbReference>
<dbReference type="InterPro" id="IPR003604">
    <property type="entry name" value="Matrin/U1-like-C_Znf_C2H2"/>
</dbReference>
<protein>
    <recommendedName>
        <fullName evidence="2">C2H2-type domain-containing protein</fullName>
    </recommendedName>
</protein>
<dbReference type="SUPFAM" id="SSF57667">
    <property type="entry name" value="beta-beta-alpha zinc fingers"/>
    <property type="match status" value="3"/>
</dbReference>
<dbReference type="Proteomes" id="UP000694555">
    <property type="component" value="Unplaced"/>
</dbReference>
<dbReference type="InterPro" id="IPR013087">
    <property type="entry name" value="Znf_C2H2_type"/>
</dbReference>
<feature type="region of interest" description="Disordered" evidence="1">
    <location>
        <begin position="131"/>
        <end position="151"/>
    </location>
</feature>
<feature type="domain" description="C2H2-type" evidence="2">
    <location>
        <begin position="217"/>
        <end position="239"/>
    </location>
</feature>
<evidence type="ECO:0000313" key="3">
    <source>
        <dbReference type="Ensembl" id="ENSBJAP00000005632.1"/>
    </source>
</evidence>
<dbReference type="PROSITE" id="PS00028">
    <property type="entry name" value="ZINC_FINGER_C2H2_1"/>
    <property type="match status" value="1"/>
</dbReference>
<reference evidence="3" key="2">
    <citation type="submission" date="2025-09" db="UniProtKB">
        <authorList>
            <consortium name="Ensembl"/>
        </authorList>
    </citation>
    <scope>IDENTIFICATION</scope>
</reference>
<evidence type="ECO:0000313" key="4">
    <source>
        <dbReference type="Proteomes" id="UP000694555"/>
    </source>
</evidence>
<keyword evidence="4" id="KW-1185">Reference proteome</keyword>
<reference evidence="3" key="1">
    <citation type="submission" date="2025-08" db="UniProtKB">
        <authorList>
            <consortium name="Ensembl"/>
        </authorList>
    </citation>
    <scope>IDENTIFICATION</scope>
</reference>
<dbReference type="Pfam" id="PF12874">
    <property type="entry name" value="zf-met"/>
    <property type="match status" value="3"/>
</dbReference>
<dbReference type="InterPro" id="IPR036236">
    <property type="entry name" value="Znf_C2H2_sf"/>
</dbReference>
<dbReference type="PANTHER" id="PTHR46742">
    <property type="entry name" value="LYSINE-RICH COILED-COIL PROTEIN 1"/>
    <property type="match status" value="1"/>
</dbReference>
<dbReference type="SMART" id="SM00451">
    <property type="entry name" value="ZnF_U1"/>
    <property type="match status" value="3"/>
</dbReference>
<evidence type="ECO:0000256" key="1">
    <source>
        <dbReference type="SAM" id="MobiDB-lite"/>
    </source>
</evidence>
<feature type="region of interest" description="Disordered" evidence="1">
    <location>
        <begin position="250"/>
        <end position="273"/>
    </location>
</feature>
<dbReference type="Gene3D" id="3.30.160.60">
    <property type="entry name" value="Classic Zinc Finger"/>
    <property type="match status" value="3"/>
</dbReference>
<evidence type="ECO:0000259" key="2">
    <source>
        <dbReference type="PROSITE" id="PS00028"/>
    </source>
</evidence>
<accession>A0A8C0AQG3</accession>
<sequence>MALLYTNTIWQVLKAVFGEVPVTGGITAWILVTETEIILVSSQGKKHAQKVRLYIQMHGKKDERQEDGKQKKTDLLVTELALVWFQMDGSGVVDRNKYCNLCNMFFTSPIVALSHYLGKIHAKKLKQLSPSAEKPLLPSKAEESSSSSNTRLKLNDPDKYCKLCCAPFNNPLVAQQHYVGKKHRRNEARKKILEELGDKAVPAESSSNAVGVGYYMCSICNITLTSIETYQSHVQGNKHRIKDVKDHLVPTPLPWAGTPSTRPGCSKPHPTWP</sequence>
<dbReference type="GO" id="GO:0008270">
    <property type="term" value="F:zinc ion binding"/>
    <property type="evidence" value="ECO:0007669"/>
    <property type="project" value="InterPro"/>
</dbReference>
<name>A0A8C0AQG3_9AVES</name>
<dbReference type="AlphaFoldDB" id="A0A8C0AQG3"/>
<dbReference type="SMART" id="SM00355">
    <property type="entry name" value="ZnF_C2H2"/>
    <property type="match status" value="3"/>
</dbReference>
<dbReference type="PANTHER" id="PTHR46742:SF2">
    <property type="entry name" value="ZINC FINGER MATRIN-TYPE PROTEIN 1"/>
    <property type="match status" value="1"/>
</dbReference>
<proteinExistence type="predicted"/>
<organism evidence="3 4">
    <name type="scientific">Buteo japonicus</name>
    <dbReference type="NCBI Taxonomy" id="224669"/>
    <lineage>
        <taxon>Eukaryota</taxon>
        <taxon>Metazoa</taxon>
        <taxon>Chordata</taxon>
        <taxon>Craniata</taxon>
        <taxon>Vertebrata</taxon>
        <taxon>Euteleostomi</taxon>
        <taxon>Archelosauria</taxon>
        <taxon>Archosauria</taxon>
        <taxon>Dinosauria</taxon>
        <taxon>Saurischia</taxon>
        <taxon>Theropoda</taxon>
        <taxon>Coelurosauria</taxon>
        <taxon>Aves</taxon>
        <taxon>Neognathae</taxon>
        <taxon>Neoaves</taxon>
        <taxon>Telluraves</taxon>
        <taxon>Accipitrimorphae</taxon>
        <taxon>Accipitriformes</taxon>
        <taxon>Accipitridae</taxon>
        <taxon>Accipitrinae</taxon>
        <taxon>Buteo</taxon>
    </lineage>
</organism>
<dbReference type="GO" id="GO:0003676">
    <property type="term" value="F:nucleic acid binding"/>
    <property type="evidence" value="ECO:0007669"/>
    <property type="project" value="InterPro"/>
</dbReference>